<dbReference type="PROSITE" id="PS01186">
    <property type="entry name" value="EGF_2"/>
    <property type="match status" value="1"/>
</dbReference>
<protein>
    <recommendedName>
        <fullName evidence="1">Fibrinogen C-terminal domain-containing protein</fullName>
    </recommendedName>
</protein>
<dbReference type="InterPro" id="IPR014716">
    <property type="entry name" value="Fibrinogen_a/b/g_C_1"/>
</dbReference>
<dbReference type="SMART" id="SM00186">
    <property type="entry name" value="FBG"/>
    <property type="match status" value="1"/>
</dbReference>
<dbReference type="PROSITE" id="PS00022">
    <property type="entry name" value="EGF_1"/>
    <property type="match status" value="1"/>
</dbReference>
<dbReference type="InterPro" id="IPR002181">
    <property type="entry name" value="Fibrinogen_a/b/g_C_dom"/>
</dbReference>
<dbReference type="PANTHER" id="PTHR19143">
    <property type="entry name" value="FIBRINOGEN/TENASCIN/ANGIOPOEITIN"/>
    <property type="match status" value="1"/>
</dbReference>
<dbReference type="InterPro" id="IPR050373">
    <property type="entry name" value="Fibrinogen_C-term_domain"/>
</dbReference>
<reference evidence="2 3" key="1">
    <citation type="submission" date="2024-02" db="EMBL/GenBank/DDBJ databases">
        <title>Chromosome-scale genome assembly of the rough periwinkle Littorina saxatilis.</title>
        <authorList>
            <person name="De Jode A."/>
            <person name="Faria R."/>
            <person name="Formenti G."/>
            <person name="Sims Y."/>
            <person name="Smith T.P."/>
            <person name="Tracey A."/>
            <person name="Wood J.M.D."/>
            <person name="Zagrodzka Z.B."/>
            <person name="Johannesson K."/>
            <person name="Butlin R.K."/>
            <person name="Leder E.H."/>
        </authorList>
    </citation>
    <scope>NUCLEOTIDE SEQUENCE [LARGE SCALE GENOMIC DNA]</scope>
    <source>
        <strain evidence="2">Snail1</strain>
        <tissue evidence="2">Muscle</tissue>
    </source>
</reference>
<evidence type="ECO:0000313" key="2">
    <source>
        <dbReference type="EMBL" id="KAK7089828.1"/>
    </source>
</evidence>
<dbReference type="Gene3D" id="4.10.530.10">
    <property type="entry name" value="Gamma-fibrinogen Carboxyl Terminal Fragment, domain 2"/>
    <property type="match status" value="1"/>
</dbReference>
<dbReference type="Proteomes" id="UP001374579">
    <property type="component" value="Unassembled WGS sequence"/>
</dbReference>
<dbReference type="InterPro" id="IPR000742">
    <property type="entry name" value="EGF"/>
</dbReference>
<evidence type="ECO:0000259" key="1">
    <source>
        <dbReference type="PROSITE" id="PS51406"/>
    </source>
</evidence>
<dbReference type="SUPFAM" id="SSF56496">
    <property type="entry name" value="Fibrinogen C-terminal domain-like"/>
    <property type="match status" value="1"/>
</dbReference>
<dbReference type="EMBL" id="JBAMIC010000435">
    <property type="protein sequence ID" value="KAK7089828.1"/>
    <property type="molecule type" value="Genomic_DNA"/>
</dbReference>
<name>A0AAN9AMT4_9CAEN</name>
<dbReference type="Gene3D" id="3.90.215.10">
    <property type="entry name" value="Gamma Fibrinogen, chain A, domain 1"/>
    <property type="match status" value="1"/>
</dbReference>
<dbReference type="GO" id="GO:0005615">
    <property type="term" value="C:extracellular space"/>
    <property type="evidence" value="ECO:0007669"/>
    <property type="project" value="TreeGrafter"/>
</dbReference>
<proteinExistence type="predicted"/>
<gene>
    <name evidence="2" type="ORF">V1264_024570</name>
</gene>
<accession>A0AAN9AMT4</accession>
<evidence type="ECO:0000313" key="3">
    <source>
        <dbReference type="Proteomes" id="UP001374579"/>
    </source>
</evidence>
<feature type="domain" description="Fibrinogen C-terminal" evidence="1">
    <location>
        <begin position="104"/>
        <end position="282"/>
    </location>
</feature>
<comment type="caution">
    <text evidence="2">The sequence shown here is derived from an EMBL/GenBank/DDBJ whole genome shotgun (WGS) entry which is preliminary data.</text>
</comment>
<dbReference type="InterPro" id="IPR036056">
    <property type="entry name" value="Fibrinogen-like_C"/>
</dbReference>
<sequence length="327" mass="36240">MILSRSHRLQTYNVKTTLECHVACSGDDACVSVVIEKASGLLCHLGSSLAASDCSNMEAVNGSVKFYKEKKTKESPARPEMCKNGGVYSVDNDTCQCEAPYHGTNCTHVYRDCKDIGNTGQTEKRPYLIHPPASPAPFPVFCIPNLGRTYFFQQTKGDVDFNRTWQEYVRGFGQVSGDHWLGLDHVRHLTLNEGKNYGLMFALTLSNGTKVYVLYSDFQLGGADTGYKFTMNPNVPNRPPGDCLSPLVGAPFSTYDNDSDNSTTINCAQRHGWGWWYSGDTCSSVCSALGRLNKNSDLWSGDERDAFWTVDSVHMSLKAVQAYLRVQ</sequence>
<keyword evidence="3" id="KW-1185">Reference proteome</keyword>
<dbReference type="Pfam" id="PF00147">
    <property type="entry name" value="Fibrinogen_C"/>
    <property type="match status" value="1"/>
</dbReference>
<dbReference type="AlphaFoldDB" id="A0AAN9AMT4"/>
<dbReference type="PROSITE" id="PS51406">
    <property type="entry name" value="FIBRINOGEN_C_2"/>
    <property type="match status" value="1"/>
</dbReference>
<organism evidence="2 3">
    <name type="scientific">Littorina saxatilis</name>
    <dbReference type="NCBI Taxonomy" id="31220"/>
    <lineage>
        <taxon>Eukaryota</taxon>
        <taxon>Metazoa</taxon>
        <taxon>Spiralia</taxon>
        <taxon>Lophotrochozoa</taxon>
        <taxon>Mollusca</taxon>
        <taxon>Gastropoda</taxon>
        <taxon>Caenogastropoda</taxon>
        <taxon>Littorinimorpha</taxon>
        <taxon>Littorinoidea</taxon>
        <taxon>Littorinidae</taxon>
        <taxon>Littorina</taxon>
    </lineage>
</organism>